<accession>A0A3D9VGS4</accession>
<dbReference type="SUPFAM" id="SSF56436">
    <property type="entry name" value="C-type lectin-like"/>
    <property type="match status" value="1"/>
</dbReference>
<organism evidence="3 4">
    <name type="scientific">Thermasporomyces composti</name>
    <dbReference type="NCBI Taxonomy" id="696763"/>
    <lineage>
        <taxon>Bacteria</taxon>
        <taxon>Bacillati</taxon>
        <taxon>Actinomycetota</taxon>
        <taxon>Actinomycetes</taxon>
        <taxon>Propionibacteriales</taxon>
        <taxon>Nocardioidaceae</taxon>
        <taxon>Thermasporomyces</taxon>
    </lineage>
</organism>
<evidence type="ECO:0000259" key="2">
    <source>
        <dbReference type="Pfam" id="PF03781"/>
    </source>
</evidence>
<dbReference type="Gene3D" id="3.90.1580.10">
    <property type="entry name" value="paralog of FGE (formylglycine-generating enzyme)"/>
    <property type="match status" value="1"/>
</dbReference>
<dbReference type="InterPro" id="IPR051043">
    <property type="entry name" value="Sulfatase_Mod_Factor_Kinase"/>
</dbReference>
<reference evidence="3 4" key="1">
    <citation type="submission" date="2018-08" db="EMBL/GenBank/DDBJ databases">
        <title>Sequencing the genomes of 1000 actinobacteria strains.</title>
        <authorList>
            <person name="Klenk H.-P."/>
        </authorList>
    </citation>
    <scope>NUCLEOTIDE SEQUENCE [LARGE SCALE GENOMIC DNA]</scope>
    <source>
        <strain evidence="3 4">DSM 22891</strain>
    </source>
</reference>
<feature type="domain" description="Sulfatase-modifying factor enzyme-like" evidence="2">
    <location>
        <begin position="27"/>
        <end position="325"/>
    </location>
</feature>
<dbReference type="PANTHER" id="PTHR23150">
    <property type="entry name" value="SULFATASE MODIFYING FACTOR 1, 2"/>
    <property type="match status" value="1"/>
</dbReference>
<dbReference type="InterPro" id="IPR016187">
    <property type="entry name" value="CTDL_fold"/>
</dbReference>
<dbReference type="InterPro" id="IPR042095">
    <property type="entry name" value="SUMF_sf"/>
</dbReference>
<dbReference type="GO" id="GO:0120147">
    <property type="term" value="F:formylglycine-generating oxidase activity"/>
    <property type="evidence" value="ECO:0007669"/>
    <property type="project" value="TreeGrafter"/>
</dbReference>
<protein>
    <submittedName>
        <fullName evidence="3">Formylglycine-generating enzyme required for sulfatase activity</fullName>
    </submittedName>
</protein>
<dbReference type="EMBL" id="QTUC01000001">
    <property type="protein sequence ID" value="REF37374.1"/>
    <property type="molecule type" value="Genomic_DNA"/>
</dbReference>
<gene>
    <name evidence="3" type="ORF">DFJ64_2818</name>
</gene>
<evidence type="ECO:0000256" key="1">
    <source>
        <dbReference type="SAM" id="MobiDB-lite"/>
    </source>
</evidence>
<name>A0A3D9VGS4_THECX</name>
<dbReference type="Proteomes" id="UP000256485">
    <property type="component" value="Unassembled WGS sequence"/>
</dbReference>
<dbReference type="InterPro" id="IPR005532">
    <property type="entry name" value="SUMF_dom"/>
</dbReference>
<dbReference type="PANTHER" id="PTHR23150:SF19">
    <property type="entry name" value="FORMYLGLYCINE-GENERATING ENZYME"/>
    <property type="match status" value="1"/>
</dbReference>
<evidence type="ECO:0000313" key="4">
    <source>
        <dbReference type="Proteomes" id="UP000256485"/>
    </source>
</evidence>
<keyword evidence="4" id="KW-1185">Reference proteome</keyword>
<evidence type="ECO:0000313" key="3">
    <source>
        <dbReference type="EMBL" id="REF37374.1"/>
    </source>
</evidence>
<comment type="caution">
    <text evidence="3">The sequence shown here is derived from an EMBL/GenBank/DDBJ whole genome shotgun (WGS) entry which is preliminary data.</text>
</comment>
<sequence length="332" mass="36204">MATNASGGRNSFAGWATARPSTSRPRRGMVWVPGGTFAMGSDDFYPEERPVREVTVDGFWMDVHPVTVAAFRRFVRATGYVTVAERAFGPGTALDPDPAMRQSGSLVFRQPAHPVDLCDPRGWWARVPGASWRHPEGPDSSVHGRERHPVTHVAYEDAVAYATWVGGRLPTEAEWEFAARGGLDGAVYPWGDDPTPGGRLMANIWQGEFPWRRAAYGFPGTSPVGSFPANGYGLLDMVGNVWEWTSDLFLPRPGDRFAKARCIPDPRSLGGLAGRWRPREPDQALRVIKGGSFLCAPNYCLRYRPAARQGVAADVTACNLGFRVVVDGSAAS</sequence>
<feature type="region of interest" description="Disordered" evidence="1">
    <location>
        <begin position="1"/>
        <end position="27"/>
    </location>
</feature>
<dbReference type="AlphaFoldDB" id="A0A3D9VGS4"/>
<dbReference type="Pfam" id="PF03781">
    <property type="entry name" value="FGE-sulfatase"/>
    <property type="match status" value="1"/>
</dbReference>
<dbReference type="RefSeq" id="WP_245941126.1">
    <property type="nucleotide sequence ID" value="NZ_QTUC01000001.1"/>
</dbReference>
<proteinExistence type="predicted"/>